<dbReference type="SMART" id="SM00348">
    <property type="entry name" value="IRF"/>
    <property type="match status" value="1"/>
</dbReference>
<dbReference type="Proteomes" id="UP000886611">
    <property type="component" value="Unassembled WGS sequence"/>
</dbReference>
<evidence type="ECO:0000256" key="6">
    <source>
        <dbReference type="ARBA" id="ARBA00023242"/>
    </source>
</evidence>
<keyword evidence="4" id="KW-0010">Activator</keyword>
<gene>
    <name evidence="8" type="primary">Irf4_1</name>
    <name evidence="8" type="ORF">GTO96_0008346</name>
</gene>
<evidence type="ECO:0000256" key="5">
    <source>
        <dbReference type="ARBA" id="ARBA00023163"/>
    </source>
</evidence>
<sequence>MHSSESHIRLFNVPPGRKDAVKSQLLGSTPMEPPKTTSNDSFEVVHITFANHYGRPRKTELVRVTRKLEERTSPTGQMEDNSKNMRLREWLIAQIESGKYAGLSWENLEKTMFRIPWKHAAKQDYNQNEDAALFKAWAVYKGKFREGKDKADPSAWKTRLRCALNKSTDFQEVPDRSQLDISEPYKVYEILQEGGKKTDKPCTPETATPTVFSTSLQKNSQGASPVLSPQFMQVDSEWKDSQVQCRPVASVKAHVQDSSHSMESDFRLNVRIFYQGILVRDFTTSTADGCRILHGTVPIENEQIYGPSAMEHVQFPPPEQSRAGQRVVDAMNRLLPHLERGVLLWVAPDGVFVKRLCQGRVYWNGPLAQHSDRPNKLERERTCKLLDVQQFFQELQEYFRNGRQSPRFEIILCFGEEFPDPAQDKSKKLITAYIEPVFARELYLNRKSISAGRSQFLTKSNGESGPHGNLKCVIQQ</sequence>
<comment type="subcellular location">
    <subcellularLocation>
        <location evidence="1">Nucleus</location>
    </subcellularLocation>
</comment>
<feature type="domain" description="IRF tryptophan pentad repeat" evidence="7">
    <location>
        <begin position="84"/>
        <end position="192"/>
    </location>
</feature>
<feature type="non-terminal residue" evidence="8">
    <location>
        <position position="476"/>
    </location>
</feature>
<dbReference type="InterPro" id="IPR019471">
    <property type="entry name" value="Interferon_reg_factor-3"/>
</dbReference>
<dbReference type="PROSITE" id="PS00601">
    <property type="entry name" value="IRF_1"/>
    <property type="match status" value="1"/>
</dbReference>
<dbReference type="GO" id="GO:0005634">
    <property type="term" value="C:nucleus"/>
    <property type="evidence" value="ECO:0007669"/>
    <property type="project" value="UniProtKB-SubCell"/>
</dbReference>
<accession>A0A8X7X523</accession>
<keyword evidence="3" id="KW-0238">DNA-binding</keyword>
<keyword evidence="6" id="KW-0539">Nucleus</keyword>
<dbReference type="GO" id="GO:0045944">
    <property type="term" value="P:positive regulation of transcription by RNA polymerase II"/>
    <property type="evidence" value="ECO:0007669"/>
    <property type="project" value="UniProtKB-ARBA"/>
</dbReference>
<dbReference type="CDD" id="cd00103">
    <property type="entry name" value="IRF"/>
    <property type="match status" value="1"/>
</dbReference>
<evidence type="ECO:0000256" key="1">
    <source>
        <dbReference type="ARBA" id="ARBA00004123"/>
    </source>
</evidence>
<dbReference type="InterPro" id="IPR017855">
    <property type="entry name" value="SMAD-like_dom_sf"/>
</dbReference>
<dbReference type="PANTHER" id="PTHR11949:SF24">
    <property type="entry name" value="INTERFERON REGULATORY FACTOR 9"/>
    <property type="match status" value="1"/>
</dbReference>
<dbReference type="GO" id="GO:0000978">
    <property type="term" value="F:RNA polymerase II cis-regulatory region sequence-specific DNA binding"/>
    <property type="evidence" value="ECO:0007669"/>
    <property type="project" value="TreeGrafter"/>
</dbReference>
<reference evidence="8 9" key="1">
    <citation type="journal article" date="2021" name="Cell">
        <title>Tracing the genetic footprints of vertebrate landing in non-teleost ray-finned fishes.</title>
        <authorList>
            <person name="Bi X."/>
            <person name="Wang K."/>
            <person name="Yang L."/>
            <person name="Pan H."/>
            <person name="Jiang H."/>
            <person name="Wei Q."/>
            <person name="Fang M."/>
            <person name="Yu H."/>
            <person name="Zhu C."/>
            <person name="Cai Y."/>
            <person name="He Y."/>
            <person name="Gan X."/>
            <person name="Zeng H."/>
            <person name="Yu D."/>
            <person name="Zhu Y."/>
            <person name="Jiang H."/>
            <person name="Qiu Q."/>
            <person name="Yang H."/>
            <person name="Zhang Y.E."/>
            <person name="Wang W."/>
            <person name="Zhu M."/>
            <person name="He S."/>
            <person name="Zhang G."/>
        </authorList>
    </citation>
    <scope>NUCLEOTIDE SEQUENCE [LARGE SCALE GENOMIC DNA]</scope>
    <source>
        <strain evidence="8">Bchr_013</strain>
    </source>
</reference>
<dbReference type="PRINTS" id="PR00267">
    <property type="entry name" value="INTFRNREGFCT"/>
</dbReference>
<evidence type="ECO:0000313" key="9">
    <source>
        <dbReference type="Proteomes" id="UP000886611"/>
    </source>
</evidence>
<dbReference type="InterPro" id="IPR036388">
    <property type="entry name" value="WH-like_DNA-bd_sf"/>
</dbReference>
<protein>
    <submittedName>
        <fullName evidence="8">IRF4 factor</fullName>
    </submittedName>
</protein>
<dbReference type="PROSITE" id="PS51507">
    <property type="entry name" value="IRF_2"/>
    <property type="match status" value="1"/>
</dbReference>
<dbReference type="InterPro" id="IPR008984">
    <property type="entry name" value="SMAD_FHA_dom_sf"/>
</dbReference>
<name>A0A8X7X523_POLSE</name>
<comment type="caution">
    <text evidence="8">The sequence shown here is derived from an EMBL/GenBank/DDBJ whole genome shotgun (WGS) entry which is preliminary data.</text>
</comment>
<dbReference type="Gene3D" id="1.10.10.10">
    <property type="entry name" value="Winged helix-like DNA-binding domain superfamily/Winged helix DNA-binding domain"/>
    <property type="match status" value="1"/>
</dbReference>
<evidence type="ECO:0000256" key="3">
    <source>
        <dbReference type="ARBA" id="ARBA00023125"/>
    </source>
</evidence>
<dbReference type="InterPro" id="IPR019817">
    <property type="entry name" value="Interferon_reg_fac_CS"/>
</dbReference>
<dbReference type="PANTHER" id="PTHR11949">
    <property type="entry name" value="INTERFERON REGULATORY FACTOR"/>
    <property type="match status" value="1"/>
</dbReference>
<dbReference type="SUPFAM" id="SSF49879">
    <property type="entry name" value="SMAD/FHA domain"/>
    <property type="match status" value="1"/>
</dbReference>
<dbReference type="GO" id="GO:0002376">
    <property type="term" value="P:immune system process"/>
    <property type="evidence" value="ECO:0007669"/>
    <property type="project" value="TreeGrafter"/>
</dbReference>
<proteinExistence type="predicted"/>
<dbReference type="SUPFAM" id="SSF46785">
    <property type="entry name" value="Winged helix' DNA-binding domain"/>
    <property type="match status" value="1"/>
</dbReference>
<dbReference type="Pfam" id="PF10401">
    <property type="entry name" value="IRF-3"/>
    <property type="match status" value="1"/>
</dbReference>
<organism evidence="8 9">
    <name type="scientific">Polypterus senegalus</name>
    <name type="common">Senegal bichir</name>
    <dbReference type="NCBI Taxonomy" id="55291"/>
    <lineage>
        <taxon>Eukaryota</taxon>
        <taxon>Metazoa</taxon>
        <taxon>Chordata</taxon>
        <taxon>Craniata</taxon>
        <taxon>Vertebrata</taxon>
        <taxon>Euteleostomi</taxon>
        <taxon>Actinopterygii</taxon>
        <taxon>Polypteriformes</taxon>
        <taxon>Polypteridae</taxon>
        <taxon>Polypterus</taxon>
    </lineage>
</organism>
<dbReference type="GO" id="GO:0000981">
    <property type="term" value="F:DNA-binding transcription factor activity, RNA polymerase II-specific"/>
    <property type="evidence" value="ECO:0007669"/>
    <property type="project" value="TreeGrafter"/>
</dbReference>
<keyword evidence="2" id="KW-0805">Transcription regulation</keyword>
<dbReference type="SMART" id="SM01243">
    <property type="entry name" value="IRF-3"/>
    <property type="match status" value="1"/>
</dbReference>
<dbReference type="FunFam" id="1.10.10.10:FF:000041">
    <property type="entry name" value="Interferon regulatory factor 4"/>
    <property type="match status" value="1"/>
</dbReference>
<evidence type="ECO:0000313" key="8">
    <source>
        <dbReference type="EMBL" id="KAG2461438.1"/>
    </source>
</evidence>
<dbReference type="InterPro" id="IPR036390">
    <property type="entry name" value="WH_DNA-bd_sf"/>
</dbReference>
<dbReference type="Pfam" id="PF00605">
    <property type="entry name" value="IRF"/>
    <property type="match status" value="1"/>
</dbReference>
<dbReference type="Gene3D" id="2.60.200.10">
    <property type="match status" value="1"/>
</dbReference>
<evidence type="ECO:0000256" key="2">
    <source>
        <dbReference type="ARBA" id="ARBA00023015"/>
    </source>
</evidence>
<keyword evidence="9" id="KW-1185">Reference proteome</keyword>
<feature type="non-terminal residue" evidence="8">
    <location>
        <position position="1"/>
    </location>
</feature>
<evidence type="ECO:0000256" key="4">
    <source>
        <dbReference type="ARBA" id="ARBA00023159"/>
    </source>
</evidence>
<dbReference type="EMBL" id="JAATIS010004524">
    <property type="protein sequence ID" value="KAG2461438.1"/>
    <property type="molecule type" value="Genomic_DNA"/>
</dbReference>
<keyword evidence="5" id="KW-0804">Transcription</keyword>
<evidence type="ECO:0000259" key="7">
    <source>
        <dbReference type="PROSITE" id="PS51507"/>
    </source>
</evidence>
<dbReference type="InterPro" id="IPR001346">
    <property type="entry name" value="Interferon_reg_fact_DNA-bd_dom"/>
</dbReference>
<dbReference type="AlphaFoldDB" id="A0A8X7X523"/>
<dbReference type="FunFam" id="2.60.200.10:FF:000013">
    <property type="entry name" value="Interferon regulatory factor 8"/>
    <property type="match status" value="1"/>
</dbReference>